<protein>
    <submittedName>
        <fullName evidence="1">Uncharacterized protein</fullName>
    </submittedName>
</protein>
<dbReference type="EMBL" id="GU943006">
    <property type="protein sequence ID" value="ADD93947.1"/>
    <property type="molecule type" value="Genomic_DNA"/>
</dbReference>
<reference evidence="1" key="1">
    <citation type="journal article" date="2010" name="ISME J.">
        <title>Metagenome of the Mediterranean deep chlorophyll maximum studied by direct and fosmid library 454 pyrosequencing.</title>
        <authorList>
            <person name="Ghai R."/>
            <person name="Martin-Cuadrado A.B."/>
            <person name="Molto A.G."/>
            <person name="Heredia I.G."/>
            <person name="Cabrera R."/>
            <person name="Martin J."/>
            <person name="Verdu M."/>
            <person name="Deschamps P."/>
            <person name="Moreira D."/>
            <person name="Lopez-Garcia P."/>
            <person name="Mira A."/>
            <person name="Rodriguez-Valera F."/>
        </authorList>
    </citation>
    <scope>NUCLEOTIDE SEQUENCE</scope>
</reference>
<accession>D6PDZ6</accession>
<evidence type="ECO:0000313" key="1">
    <source>
        <dbReference type="EMBL" id="ADD93947.1"/>
    </source>
</evidence>
<organism evidence="1">
    <name type="scientific">uncultured marine bacterium MedDCM-OCT-S09-C199</name>
    <dbReference type="NCBI Taxonomy" id="743077"/>
    <lineage>
        <taxon>Bacteria</taxon>
        <taxon>environmental samples</taxon>
    </lineage>
</organism>
<proteinExistence type="predicted"/>
<dbReference type="AlphaFoldDB" id="D6PDZ6"/>
<name>D6PDZ6_9BACT</name>
<sequence>MNKVLALLGALVVAVIVYTAMSPQINDGASSADVAQTSTAVAPTTAFIDDERIKTPSLSRVTGCPLAVPTKSNGTRR</sequence>